<name>A0A4V7IAT6_BIBTR</name>
<protein>
    <submittedName>
        <fullName evidence="1">Uncharacterized protein</fullName>
    </submittedName>
</protein>
<proteinExistence type="predicted"/>
<dbReference type="AlphaFoldDB" id="A0A4V7IAT6"/>
<evidence type="ECO:0000313" key="2">
    <source>
        <dbReference type="Proteomes" id="UP000019091"/>
    </source>
</evidence>
<reference evidence="1 2" key="1">
    <citation type="journal article" date="2014" name="Genome Announc.">
        <title>Complete Closed Genome Sequences of Three Bibersteinia trehalosi Nasopharyngeal Isolates from Cattle with Shipping Fever.</title>
        <authorList>
            <person name="Harhay G.P."/>
            <person name="McVey D.S."/>
            <person name="Koren S."/>
            <person name="Phillippy A.M."/>
            <person name="Bono J."/>
            <person name="Harhay D.M."/>
            <person name="Clawson M.L."/>
            <person name="Heaton M.P."/>
            <person name="Chitko-McKown C.G."/>
            <person name="Korlach J."/>
            <person name="Smith T.P."/>
        </authorList>
    </citation>
    <scope>NUCLEOTIDE SEQUENCE [LARGE SCALE GENOMIC DNA]</scope>
    <source>
        <strain evidence="1 2">USDA-ARS-USMARC-188</strain>
    </source>
</reference>
<dbReference type="KEGG" id="btre:F542_15040"/>
<sequence>MKTDCLLKWLMLIRDAISNMQKMRQNKPLVQAAKLFFLME</sequence>
<dbReference type="Proteomes" id="UP000019091">
    <property type="component" value="Chromosome"/>
</dbReference>
<organism evidence="1 2">
    <name type="scientific">Bibersteinia trehalosi USDA-ARS-USMARC-188</name>
    <dbReference type="NCBI Taxonomy" id="1263829"/>
    <lineage>
        <taxon>Bacteria</taxon>
        <taxon>Pseudomonadati</taxon>
        <taxon>Pseudomonadota</taxon>
        <taxon>Gammaproteobacteria</taxon>
        <taxon>Pasteurellales</taxon>
        <taxon>Pasteurellaceae</taxon>
        <taxon>Bibersteinia</taxon>
    </lineage>
</organism>
<accession>A0A4V7IAT6</accession>
<dbReference type="EMBL" id="CP006954">
    <property type="protein sequence ID" value="AHG82220.1"/>
    <property type="molecule type" value="Genomic_DNA"/>
</dbReference>
<evidence type="ECO:0000313" key="1">
    <source>
        <dbReference type="EMBL" id="AHG82220.1"/>
    </source>
</evidence>
<gene>
    <name evidence="1" type="ORF">F542_15040</name>
</gene>